<dbReference type="Gene3D" id="2.60.40.3330">
    <property type="match status" value="1"/>
</dbReference>
<feature type="chain" id="PRO_5038009912" evidence="5">
    <location>
        <begin position="20"/>
        <end position="140"/>
    </location>
</feature>
<dbReference type="Proteomes" id="UP000887540">
    <property type="component" value="Unplaced"/>
</dbReference>
<evidence type="ECO:0000256" key="3">
    <source>
        <dbReference type="ARBA" id="ARBA00022525"/>
    </source>
</evidence>
<reference evidence="7" key="1">
    <citation type="submission" date="2022-11" db="UniProtKB">
        <authorList>
            <consortium name="WormBaseParasite"/>
        </authorList>
    </citation>
    <scope>IDENTIFICATION</scope>
</reference>
<evidence type="ECO:0000256" key="2">
    <source>
        <dbReference type="ARBA" id="ARBA00010112"/>
    </source>
</evidence>
<feature type="signal peptide" evidence="5">
    <location>
        <begin position="1"/>
        <end position="19"/>
    </location>
</feature>
<evidence type="ECO:0000313" key="7">
    <source>
        <dbReference type="WBParaSite" id="ACRNAN_scaffold7877.g7385.t1"/>
    </source>
</evidence>
<dbReference type="WBParaSite" id="ACRNAN_scaffold7877.g7385.t1">
    <property type="protein sequence ID" value="ACRNAN_scaffold7877.g7385.t1"/>
    <property type="gene ID" value="ACRNAN_scaffold7877.g7385"/>
</dbReference>
<dbReference type="PANTHER" id="PTHR21700">
    <property type="entry name" value="TRANSTHYRETIN-LIKE FAMILY PROTEIN-RELATED"/>
    <property type="match status" value="1"/>
</dbReference>
<comment type="similarity">
    <text evidence="2">Belongs to the nematode transthyretin-like family.</text>
</comment>
<keyword evidence="6" id="KW-1185">Reference proteome</keyword>
<evidence type="ECO:0000256" key="4">
    <source>
        <dbReference type="ARBA" id="ARBA00022729"/>
    </source>
</evidence>
<keyword evidence="4 5" id="KW-0732">Signal</keyword>
<keyword evidence="3" id="KW-0964">Secreted</keyword>
<evidence type="ECO:0000256" key="5">
    <source>
        <dbReference type="SAM" id="SignalP"/>
    </source>
</evidence>
<name>A0A914EHA6_9BILA</name>
<dbReference type="PANTHER" id="PTHR21700:SF24">
    <property type="entry name" value="TRANSTHYRETIN-LIKE FAMILY PROTEIN"/>
    <property type="match status" value="1"/>
</dbReference>
<dbReference type="InterPro" id="IPR001534">
    <property type="entry name" value="Transthyretin-like"/>
</dbReference>
<sequence>MFLPITLIVSVSILNFSEALLGIGRTQKIDVTGSLTCDGKPASGVLVKLYDNNKLMWDNLLGKANTNSNGYFDISGKINDITKMDPKVNIYTKCHVGLVRCPRKITIKVPHSAINTGNTYSIGQIELANKFPGESHDCIH</sequence>
<accession>A0A914EHA6</accession>
<dbReference type="AlphaFoldDB" id="A0A914EHA6"/>
<evidence type="ECO:0000313" key="6">
    <source>
        <dbReference type="Proteomes" id="UP000887540"/>
    </source>
</evidence>
<organism evidence="6 7">
    <name type="scientific">Acrobeloides nanus</name>
    <dbReference type="NCBI Taxonomy" id="290746"/>
    <lineage>
        <taxon>Eukaryota</taxon>
        <taxon>Metazoa</taxon>
        <taxon>Ecdysozoa</taxon>
        <taxon>Nematoda</taxon>
        <taxon>Chromadorea</taxon>
        <taxon>Rhabditida</taxon>
        <taxon>Tylenchina</taxon>
        <taxon>Cephalobomorpha</taxon>
        <taxon>Cephaloboidea</taxon>
        <taxon>Cephalobidae</taxon>
        <taxon>Acrobeloides</taxon>
    </lineage>
</organism>
<protein>
    <submittedName>
        <fullName evidence="7">Transthyretin-like family protein</fullName>
    </submittedName>
</protein>
<evidence type="ECO:0000256" key="1">
    <source>
        <dbReference type="ARBA" id="ARBA00004613"/>
    </source>
</evidence>
<dbReference type="Pfam" id="PF01060">
    <property type="entry name" value="TTR-52"/>
    <property type="match status" value="1"/>
</dbReference>
<proteinExistence type="inferred from homology"/>
<dbReference type="InterPro" id="IPR038479">
    <property type="entry name" value="Transthyretin-like_sf"/>
</dbReference>
<comment type="subcellular location">
    <subcellularLocation>
        <location evidence="1">Secreted</location>
    </subcellularLocation>
</comment>
<dbReference type="GO" id="GO:0009986">
    <property type="term" value="C:cell surface"/>
    <property type="evidence" value="ECO:0007669"/>
    <property type="project" value="InterPro"/>
</dbReference>
<dbReference type="GO" id="GO:0005576">
    <property type="term" value="C:extracellular region"/>
    <property type="evidence" value="ECO:0007669"/>
    <property type="project" value="UniProtKB-SubCell"/>
</dbReference>